<gene>
    <name evidence="2" type="ORF">DFQ50_10138</name>
</gene>
<evidence type="ECO:0008006" key="4">
    <source>
        <dbReference type="Google" id="ProtNLM"/>
    </source>
</evidence>
<dbReference type="PROSITE" id="PS51257">
    <property type="entry name" value="PROKAR_LIPOPROTEIN"/>
    <property type="match status" value="1"/>
</dbReference>
<dbReference type="Proteomes" id="UP000253201">
    <property type="component" value="Unassembled WGS sequence"/>
</dbReference>
<evidence type="ECO:0000313" key="2">
    <source>
        <dbReference type="EMBL" id="RBP14574.1"/>
    </source>
</evidence>
<feature type="chain" id="PRO_5046287434" description="Lipoprotein" evidence="1">
    <location>
        <begin position="21"/>
        <end position="109"/>
    </location>
</feature>
<organism evidence="2 3">
    <name type="scientific">Pseudocitrobacter faecalis</name>
    <dbReference type="NCBI Taxonomy" id="1398493"/>
    <lineage>
        <taxon>Bacteria</taxon>
        <taxon>Pseudomonadati</taxon>
        <taxon>Pseudomonadota</taxon>
        <taxon>Gammaproteobacteria</taxon>
        <taxon>Enterobacterales</taxon>
        <taxon>Enterobacteriaceae</taxon>
        <taxon>Pseudocitrobacter</taxon>
    </lineage>
</organism>
<feature type="signal peptide" evidence="1">
    <location>
        <begin position="1"/>
        <end position="20"/>
    </location>
</feature>
<keyword evidence="1" id="KW-0732">Signal</keyword>
<name>A0ABX9G245_9ENTR</name>
<evidence type="ECO:0000313" key="3">
    <source>
        <dbReference type="Proteomes" id="UP000253201"/>
    </source>
</evidence>
<accession>A0ABX9G245</accession>
<dbReference type="EMBL" id="QNRL01000001">
    <property type="protein sequence ID" value="RBP14574.1"/>
    <property type="molecule type" value="Genomic_DNA"/>
</dbReference>
<keyword evidence="3" id="KW-1185">Reference proteome</keyword>
<dbReference type="GeneID" id="99807559"/>
<protein>
    <recommendedName>
        <fullName evidence="4">Lipoprotein</fullName>
    </recommendedName>
</protein>
<evidence type="ECO:0000256" key="1">
    <source>
        <dbReference type="SAM" id="SignalP"/>
    </source>
</evidence>
<proteinExistence type="predicted"/>
<reference evidence="2 3" key="1">
    <citation type="submission" date="2018-06" db="EMBL/GenBank/DDBJ databases">
        <title>Genomic Encyclopedia of Type Strains, Phase IV (KMG-IV): sequencing the most valuable type-strain genomes for metagenomic binning, comparative biology and taxonomic classification.</title>
        <authorList>
            <person name="Goeker M."/>
        </authorList>
    </citation>
    <scope>NUCLEOTIDE SEQUENCE [LARGE SCALE GENOMIC DNA]</scope>
    <source>
        <strain evidence="2 3">DSM 27453</strain>
    </source>
</reference>
<comment type="caution">
    <text evidence="2">The sequence shown here is derived from an EMBL/GenBank/DDBJ whole genome shotgun (WGS) entry which is preliminary data.</text>
</comment>
<sequence>MKKIFLCVLGALALSGCATKQYPQVPSVTSEESSLMTCDDVKLEIAKTRSLQREIEITGDFDERTILGAIGDLGIGNGIAKSDAQEKVARRLQQLQSLETVKCHSLINY</sequence>
<dbReference type="RefSeq" id="WP_108474397.1">
    <property type="nucleotide sequence ID" value="NZ_BNAA01000002.1"/>
</dbReference>